<dbReference type="Gene3D" id="1.20.1250.20">
    <property type="entry name" value="MFS general substrate transporter like domains"/>
    <property type="match status" value="1"/>
</dbReference>
<evidence type="ECO:0000313" key="11">
    <source>
        <dbReference type="EMBL" id="QRQ83109.1"/>
    </source>
</evidence>
<feature type="transmembrane region" description="Helical" evidence="9">
    <location>
        <begin position="224"/>
        <end position="249"/>
    </location>
</feature>
<dbReference type="PROSITE" id="PS00216">
    <property type="entry name" value="SUGAR_TRANSPORT_1"/>
    <property type="match status" value="1"/>
</dbReference>
<dbReference type="KEGG" id="ptes:JQU52_07070"/>
<evidence type="ECO:0000256" key="9">
    <source>
        <dbReference type="SAM" id="Phobius"/>
    </source>
</evidence>
<feature type="transmembrane region" description="Helical" evidence="9">
    <location>
        <begin position="21"/>
        <end position="41"/>
    </location>
</feature>
<evidence type="ECO:0000259" key="10">
    <source>
        <dbReference type="PROSITE" id="PS50850"/>
    </source>
</evidence>
<evidence type="ECO:0000313" key="12">
    <source>
        <dbReference type="Proteomes" id="UP000653156"/>
    </source>
</evidence>
<feature type="transmembrane region" description="Helical" evidence="9">
    <location>
        <begin position="53"/>
        <end position="73"/>
    </location>
</feature>
<dbReference type="InterPro" id="IPR005829">
    <property type="entry name" value="Sugar_transporter_CS"/>
</dbReference>
<keyword evidence="7 9" id="KW-1133">Transmembrane helix</keyword>
<feature type="transmembrane region" description="Helical" evidence="9">
    <location>
        <begin position="85"/>
        <end position="104"/>
    </location>
</feature>
<dbReference type="GO" id="GO:0005886">
    <property type="term" value="C:plasma membrane"/>
    <property type="evidence" value="ECO:0007669"/>
    <property type="project" value="UniProtKB-SubCell"/>
</dbReference>
<dbReference type="InterPro" id="IPR020846">
    <property type="entry name" value="MFS_dom"/>
</dbReference>
<feature type="transmembrane region" description="Helical" evidence="9">
    <location>
        <begin position="255"/>
        <end position="275"/>
    </location>
</feature>
<accession>A0A892ZQP3</accession>
<dbReference type="PANTHER" id="PTHR23517:SF2">
    <property type="entry name" value="MULTIDRUG RESISTANCE PROTEIN MDTH"/>
    <property type="match status" value="1"/>
</dbReference>
<evidence type="ECO:0000256" key="1">
    <source>
        <dbReference type="ARBA" id="ARBA00003279"/>
    </source>
</evidence>
<feature type="transmembrane region" description="Helical" evidence="9">
    <location>
        <begin position="306"/>
        <end position="324"/>
    </location>
</feature>
<dbReference type="PROSITE" id="PS50850">
    <property type="entry name" value="MFS"/>
    <property type="match status" value="1"/>
</dbReference>
<dbReference type="Proteomes" id="UP000653156">
    <property type="component" value="Chromosome"/>
</dbReference>
<evidence type="ECO:0000256" key="7">
    <source>
        <dbReference type="ARBA" id="ARBA00022989"/>
    </source>
</evidence>
<dbReference type="PANTHER" id="PTHR23517">
    <property type="entry name" value="RESISTANCE PROTEIN MDTM, PUTATIVE-RELATED-RELATED"/>
    <property type="match status" value="1"/>
</dbReference>
<evidence type="ECO:0000256" key="4">
    <source>
        <dbReference type="ARBA" id="ARBA00022448"/>
    </source>
</evidence>
<comment type="subcellular location">
    <subcellularLocation>
        <location evidence="2">Cell membrane</location>
        <topology evidence="2">Multi-pass membrane protein</topology>
    </subcellularLocation>
</comment>
<keyword evidence="4" id="KW-0813">Transport</keyword>
<dbReference type="Gene3D" id="3.30.70.100">
    <property type="match status" value="1"/>
</dbReference>
<dbReference type="InterPro" id="IPR050171">
    <property type="entry name" value="MFS_Transporters"/>
</dbReference>
<protein>
    <submittedName>
        <fullName evidence="11">MFS transporter</fullName>
    </submittedName>
</protein>
<keyword evidence="6 9" id="KW-0812">Transmembrane</keyword>
<keyword evidence="8 9" id="KW-0472">Membrane</keyword>
<evidence type="ECO:0000256" key="5">
    <source>
        <dbReference type="ARBA" id="ARBA00022475"/>
    </source>
</evidence>
<feature type="domain" description="Major facilitator superfamily (MFS) profile" evidence="10">
    <location>
        <begin position="16"/>
        <end position="398"/>
    </location>
</feature>
<evidence type="ECO:0000256" key="3">
    <source>
        <dbReference type="ARBA" id="ARBA00007520"/>
    </source>
</evidence>
<dbReference type="Pfam" id="PF07690">
    <property type="entry name" value="MFS_1"/>
    <property type="match status" value="1"/>
</dbReference>
<dbReference type="PRINTS" id="PR01035">
    <property type="entry name" value="TCRTETA"/>
</dbReference>
<dbReference type="RefSeq" id="WP_230340406.1">
    <property type="nucleotide sequence ID" value="NZ_CP069798.1"/>
</dbReference>
<feature type="transmembrane region" description="Helical" evidence="9">
    <location>
        <begin position="110"/>
        <end position="130"/>
    </location>
</feature>
<organism evidence="11 12">
    <name type="scientific">Paralysiella testudinis</name>
    <dbReference type="NCBI Taxonomy" id="2809020"/>
    <lineage>
        <taxon>Bacteria</taxon>
        <taxon>Pseudomonadati</taxon>
        <taxon>Pseudomonadota</taxon>
        <taxon>Betaproteobacteria</taxon>
        <taxon>Neisseriales</taxon>
        <taxon>Neisseriaceae</taxon>
        <taxon>Paralysiella</taxon>
    </lineage>
</organism>
<feature type="transmembrane region" description="Helical" evidence="9">
    <location>
        <begin position="345"/>
        <end position="367"/>
    </location>
</feature>
<evidence type="ECO:0000256" key="2">
    <source>
        <dbReference type="ARBA" id="ARBA00004651"/>
    </source>
</evidence>
<reference evidence="11" key="1">
    <citation type="submission" date="2021-02" db="EMBL/GenBank/DDBJ databases">
        <title>Neisseriaceae sp. 26B isolated from the cloaca of a Common Toad-headed Turtle (Mesoclemmys nasuta).</title>
        <authorList>
            <person name="Spergser J."/>
            <person name="Busse H.-J."/>
        </authorList>
    </citation>
    <scope>NUCLEOTIDE SEQUENCE</scope>
    <source>
        <strain evidence="11">26B</strain>
    </source>
</reference>
<sequence length="460" mass="48897">MSKHNTTTMQAAEMRASVALSAIYALRMLGMFLMLPVLALYAAGLPGAENKPALIGLAMGMYGLTQALLQLPLGMASDRFGRKKVIYLGLAVFAFGSFMAAMATSLEMLVLARAVQGAGAVSAAVTALLADLTREEVRTRAMAMIGLSIGVTFSVSLVLAPLFNHWIGVPGIFVLTGVLTVLSMLVVRFMVPDPVHSKLHEDAEVQRGELGTVLRNRQLLRLNFGIFALHAAQMALFVALPFMLVHLGLAKSAHWHIYLPATMVGLVLMVPAIIYGETRNRLKTVFVAGIAAIALAQLGLAAGLASLWAVLAWMVLYFIGFNILEATLPSMVSKIAPTRLKGTAMGVYNTAQSIGLFVGGAAGGLIWQHFGTNGVFVFCSGLMLCWLLLAATAPAPQPVRNLMFAVGAAWQGREDGLQSALLQLAAVQAVSISADGQTVYIKALQQGFDREVAEKLIMGV</sequence>
<dbReference type="InterPro" id="IPR011701">
    <property type="entry name" value="MFS"/>
</dbReference>
<proteinExistence type="inferred from homology"/>
<dbReference type="EMBL" id="CP069798">
    <property type="protein sequence ID" value="QRQ83109.1"/>
    <property type="molecule type" value="Genomic_DNA"/>
</dbReference>
<feature type="transmembrane region" description="Helical" evidence="9">
    <location>
        <begin position="373"/>
        <end position="393"/>
    </location>
</feature>
<dbReference type="AlphaFoldDB" id="A0A892ZQP3"/>
<feature type="transmembrane region" description="Helical" evidence="9">
    <location>
        <begin position="169"/>
        <end position="191"/>
    </location>
</feature>
<evidence type="ECO:0000256" key="6">
    <source>
        <dbReference type="ARBA" id="ARBA00022692"/>
    </source>
</evidence>
<dbReference type="SUPFAM" id="SSF103473">
    <property type="entry name" value="MFS general substrate transporter"/>
    <property type="match status" value="1"/>
</dbReference>
<comment type="similarity">
    <text evidence="3">Belongs to the major facilitator superfamily. TCR/Tet family.</text>
</comment>
<comment type="function">
    <text evidence="1">Resistance to tetracycline by an active tetracycline efflux. This is an energy-dependent process that decreases the accumulation of the antibiotic in whole cells. This protein functions as a metal-tetracycline/H(+) antiporter.</text>
</comment>
<dbReference type="CDD" id="cd17472">
    <property type="entry name" value="MFS_YajR_like"/>
    <property type="match status" value="1"/>
</dbReference>
<keyword evidence="12" id="KW-1185">Reference proteome</keyword>
<keyword evidence="5" id="KW-1003">Cell membrane</keyword>
<gene>
    <name evidence="11" type="ORF">JQU52_07070</name>
</gene>
<feature type="transmembrane region" description="Helical" evidence="9">
    <location>
        <begin position="142"/>
        <end position="163"/>
    </location>
</feature>
<dbReference type="GO" id="GO:0022857">
    <property type="term" value="F:transmembrane transporter activity"/>
    <property type="evidence" value="ECO:0007669"/>
    <property type="project" value="InterPro"/>
</dbReference>
<name>A0A892ZQP3_9NEIS</name>
<evidence type="ECO:0000256" key="8">
    <source>
        <dbReference type="ARBA" id="ARBA00023136"/>
    </source>
</evidence>
<dbReference type="InterPro" id="IPR036259">
    <property type="entry name" value="MFS_trans_sf"/>
</dbReference>
<feature type="transmembrane region" description="Helical" evidence="9">
    <location>
        <begin position="282"/>
        <end position="300"/>
    </location>
</feature>
<dbReference type="InterPro" id="IPR001958">
    <property type="entry name" value="Tet-R_TetA/multi-R_MdtG-like"/>
</dbReference>